<dbReference type="EMBL" id="WTYE01000001">
    <property type="protein sequence ID" value="MXP31635.1"/>
    <property type="molecule type" value="Genomic_DNA"/>
</dbReference>
<comment type="caution">
    <text evidence="2">The sequence shown here is derived from an EMBL/GenBank/DDBJ whole genome shotgun (WGS) entry which is preliminary data.</text>
</comment>
<dbReference type="Proteomes" id="UP000446786">
    <property type="component" value="Unassembled WGS sequence"/>
</dbReference>
<evidence type="ECO:0000313" key="3">
    <source>
        <dbReference type="Proteomes" id="UP000446786"/>
    </source>
</evidence>
<feature type="compositionally biased region" description="Low complexity" evidence="1">
    <location>
        <begin position="61"/>
        <end position="70"/>
    </location>
</feature>
<keyword evidence="3" id="KW-1185">Reference proteome</keyword>
<reference evidence="2 3" key="1">
    <citation type="submission" date="2019-12" db="EMBL/GenBank/DDBJ databases">
        <title>Genomic-based taxomic classification of the family Erythrobacteraceae.</title>
        <authorList>
            <person name="Xu L."/>
        </authorList>
    </citation>
    <scope>NUCLEOTIDE SEQUENCE [LARGE SCALE GENOMIC DNA]</scope>
    <source>
        <strain evidence="2 3">JCM 16677</strain>
    </source>
</reference>
<organism evidence="2 3">
    <name type="scientific">Parerythrobacter jejuensis</name>
    <dbReference type="NCBI Taxonomy" id="795812"/>
    <lineage>
        <taxon>Bacteria</taxon>
        <taxon>Pseudomonadati</taxon>
        <taxon>Pseudomonadota</taxon>
        <taxon>Alphaproteobacteria</taxon>
        <taxon>Sphingomonadales</taxon>
        <taxon>Erythrobacteraceae</taxon>
        <taxon>Parerythrobacter</taxon>
    </lineage>
</organism>
<protein>
    <submittedName>
        <fullName evidence="2">Uncharacterized protein</fullName>
    </submittedName>
</protein>
<evidence type="ECO:0000256" key="1">
    <source>
        <dbReference type="SAM" id="MobiDB-lite"/>
    </source>
</evidence>
<evidence type="ECO:0000313" key="2">
    <source>
        <dbReference type="EMBL" id="MXP31635.1"/>
    </source>
</evidence>
<accession>A0A845ART2</accession>
<feature type="compositionally biased region" description="Low complexity" evidence="1">
    <location>
        <begin position="100"/>
        <end position="110"/>
    </location>
</feature>
<proteinExistence type="predicted"/>
<gene>
    <name evidence="2" type="ORF">GRI94_07345</name>
</gene>
<feature type="region of interest" description="Disordered" evidence="1">
    <location>
        <begin position="58"/>
        <end position="116"/>
    </location>
</feature>
<sequence>MNLIPSNLRPASLRGGDAQVDATKAEGVYRLKVGFLGLGTMILLVGVADIIMDRAQQTEDTAVPQAAPTVEPEPEPTQNNALENAGVVPDLPEEAEAEPVPEGPVLPEQGEPIEEE</sequence>
<dbReference type="OrthoDB" id="7509339at2"/>
<name>A0A845ART2_9SPHN</name>
<dbReference type="AlphaFoldDB" id="A0A845ART2"/>
<dbReference type="RefSeq" id="WP_160779059.1">
    <property type="nucleotide sequence ID" value="NZ_BAAAZF010000001.1"/>
</dbReference>